<accession>A0ABW8G4W8</accession>
<dbReference type="Proteomes" id="UP001617689">
    <property type="component" value="Unassembled WGS sequence"/>
</dbReference>
<name>A0ABW8G4W8_9GAMM</name>
<dbReference type="RefSeq" id="WP_158256816.1">
    <property type="nucleotide sequence ID" value="NZ_CP097896.1"/>
</dbReference>
<evidence type="ECO:0000313" key="2">
    <source>
        <dbReference type="Proteomes" id="UP001617689"/>
    </source>
</evidence>
<sequence>MDENRNQPTQEEMQQFKRLLERHPRFVFQQLNIWMNQDGLCLSIRSIEEAKSGANGEH</sequence>
<reference evidence="1 2" key="1">
    <citation type="submission" date="2024-10" db="EMBL/GenBank/DDBJ databases">
        <authorList>
            <person name="Lu C.-H."/>
        </authorList>
    </citation>
    <scope>NUCLEOTIDE SEQUENCE [LARGE SCALE GENOMIC DNA]</scope>
    <source>
        <strain evidence="1 2">22ZTDG03-2</strain>
    </source>
</reference>
<dbReference type="EMBL" id="JBIXLL010000001">
    <property type="protein sequence ID" value="MFJ5427708.1"/>
    <property type="molecule type" value="Genomic_DNA"/>
</dbReference>
<evidence type="ECO:0000313" key="1">
    <source>
        <dbReference type="EMBL" id="MFJ5427708.1"/>
    </source>
</evidence>
<protein>
    <submittedName>
        <fullName evidence="1">Uncharacterized protein</fullName>
    </submittedName>
</protein>
<gene>
    <name evidence="1" type="ORF">ACIPUP_00880</name>
</gene>
<keyword evidence="2" id="KW-1185">Reference proteome</keyword>
<proteinExistence type="predicted"/>
<organism evidence="1 2">
    <name type="scientific">Pectobacterium actinidiae</name>
    <dbReference type="NCBI Taxonomy" id="1507808"/>
    <lineage>
        <taxon>Bacteria</taxon>
        <taxon>Pseudomonadati</taxon>
        <taxon>Pseudomonadota</taxon>
        <taxon>Gammaproteobacteria</taxon>
        <taxon>Enterobacterales</taxon>
        <taxon>Pectobacteriaceae</taxon>
        <taxon>Pectobacterium</taxon>
    </lineage>
</organism>
<comment type="caution">
    <text evidence="1">The sequence shown here is derived from an EMBL/GenBank/DDBJ whole genome shotgun (WGS) entry which is preliminary data.</text>
</comment>